<dbReference type="EMBL" id="JADILV010000043">
    <property type="protein sequence ID" value="MBO8483756.1"/>
    <property type="molecule type" value="Genomic_DNA"/>
</dbReference>
<reference evidence="2" key="1">
    <citation type="submission" date="2020-10" db="EMBL/GenBank/DDBJ databases">
        <authorList>
            <person name="Gilroy R."/>
        </authorList>
    </citation>
    <scope>NUCLEOTIDE SEQUENCE</scope>
    <source>
        <strain evidence="2">G3-8215</strain>
    </source>
</reference>
<dbReference type="InterPro" id="IPR027417">
    <property type="entry name" value="P-loop_NTPase"/>
</dbReference>
<gene>
    <name evidence="2" type="ORF">IAB75_06550</name>
</gene>
<feature type="domain" description="AAA+ ATPase" evidence="1">
    <location>
        <begin position="51"/>
        <end position="276"/>
    </location>
</feature>
<dbReference type="Proteomes" id="UP000725002">
    <property type="component" value="Unassembled WGS sequence"/>
</dbReference>
<evidence type="ECO:0000259" key="1">
    <source>
        <dbReference type="SMART" id="SM00382"/>
    </source>
</evidence>
<comment type="caution">
    <text evidence="2">The sequence shown here is derived from an EMBL/GenBank/DDBJ whole genome shotgun (WGS) entry which is preliminary data.</text>
</comment>
<accession>A0A940DU41</accession>
<dbReference type="PANTHER" id="PTHR43581:SF4">
    <property type="entry name" value="ATP_GTP PHOSPHATASE"/>
    <property type="match status" value="1"/>
</dbReference>
<dbReference type="SUPFAM" id="SSF52540">
    <property type="entry name" value="P-loop containing nucleoside triphosphate hydrolases"/>
    <property type="match status" value="1"/>
</dbReference>
<reference evidence="2" key="2">
    <citation type="journal article" date="2021" name="PeerJ">
        <title>Extensive microbial diversity within the chicken gut microbiome revealed by metagenomics and culture.</title>
        <authorList>
            <person name="Gilroy R."/>
            <person name="Ravi A."/>
            <person name="Getino M."/>
            <person name="Pursley I."/>
            <person name="Horton D.L."/>
            <person name="Alikhan N.F."/>
            <person name="Baker D."/>
            <person name="Gharbi K."/>
            <person name="Hall N."/>
            <person name="Watson M."/>
            <person name="Adriaenssens E.M."/>
            <person name="Foster-Nyarko E."/>
            <person name="Jarju S."/>
            <person name="Secka A."/>
            <person name="Antonio M."/>
            <person name="Oren A."/>
            <person name="Chaudhuri R.R."/>
            <person name="La Ragione R."/>
            <person name="Hildebrand F."/>
            <person name="Pallen M.J."/>
        </authorList>
    </citation>
    <scope>NUCLEOTIDE SEQUENCE</scope>
    <source>
        <strain evidence="2">G3-8215</strain>
    </source>
</reference>
<evidence type="ECO:0000313" key="2">
    <source>
        <dbReference type="EMBL" id="MBO8483756.1"/>
    </source>
</evidence>
<dbReference type="CDD" id="cd00267">
    <property type="entry name" value="ABC_ATPase"/>
    <property type="match status" value="2"/>
</dbReference>
<evidence type="ECO:0000313" key="3">
    <source>
        <dbReference type="Proteomes" id="UP000725002"/>
    </source>
</evidence>
<dbReference type="InterPro" id="IPR051396">
    <property type="entry name" value="Bact_Antivir_Def_Nuclease"/>
</dbReference>
<name>A0A940DU41_9BACT</name>
<dbReference type="Gene3D" id="3.40.50.300">
    <property type="entry name" value="P-loop containing nucleotide triphosphate hydrolases"/>
    <property type="match status" value="1"/>
</dbReference>
<dbReference type="InterPro" id="IPR003959">
    <property type="entry name" value="ATPase_AAA_core"/>
</dbReference>
<dbReference type="GO" id="GO:0005524">
    <property type="term" value="F:ATP binding"/>
    <property type="evidence" value="ECO:0007669"/>
    <property type="project" value="InterPro"/>
</dbReference>
<dbReference type="Pfam" id="PF13304">
    <property type="entry name" value="AAA_21"/>
    <property type="match status" value="1"/>
</dbReference>
<protein>
    <submittedName>
        <fullName evidence="2">AAA family ATPase</fullName>
    </submittedName>
</protein>
<proteinExistence type="predicted"/>
<dbReference type="SMART" id="SM00382">
    <property type="entry name" value="AAA"/>
    <property type="match status" value="1"/>
</dbReference>
<dbReference type="PANTHER" id="PTHR43581">
    <property type="entry name" value="ATP/GTP PHOSPHATASE"/>
    <property type="match status" value="1"/>
</dbReference>
<organism evidence="2 3">
    <name type="scientific">Candidatus Cryptobacteroides avicola</name>
    <dbReference type="NCBI Taxonomy" id="2840757"/>
    <lineage>
        <taxon>Bacteria</taxon>
        <taxon>Pseudomonadati</taxon>
        <taxon>Bacteroidota</taxon>
        <taxon>Bacteroidia</taxon>
        <taxon>Bacteroidales</taxon>
        <taxon>Candidatus Cryptobacteroides</taxon>
    </lineage>
</organism>
<dbReference type="GO" id="GO:0016887">
    <property type="term" value="F:ATP hydrolysis activity"/>
    <property type="evidence" value="ECO:0007669"/>
    <property type="project" value="InterPro"/>
</dbReference>
<dbReference type="AlphaFoldDB" id="A0A940DU41"/>
<sequence length="304" mass="35509">MIYLSRFDFPSDADESDFFKEKTPTYYDSIYPFKFLSGKFANLDKPYSMLFDDITILAGSNGSGKSTVLNIIAEKLKLTRVSLFNYTELYEPYLHLTKSEILIDDREVMRSVMKVSRIITSDDVFNHILKVRKKNDDIDFKRDVIREKRCAYRKNPSLRPREIDLDSPESLQAYRDYSDMMANTLSDYVRSRNILNERNYSNGENGYRYFINAIRPGGLYLLDEPENSLSAGLQVELSQYIRGMARFYDCQFIISSHSPFLLSIASAKIYDMDASPVSAVKWQDIPNVRIYYDFFKQHAEEFMI</sequence>
<dbReference type="InterPro" id="IPR003593">
    <property type="entry name" value="AAA+_ATPase"/>
</dbReference>